<dbReference type="AlphaFoldDB" id="A0A085MU04"/>
<evidence type="ECO:0000313" key="2">
    <source>
        <dbReference type="EMBL" id="KFD60700.1"/>
    </source>
</evidence>
<sequence length="66" mass="7431">MTDAGDARDRLRVSMRNGVWRKQSPEAVDKSEGFELTSMNAELATLAREAAFTEVEKADVRRFSIL</sequence>
<organism evidence="2">
    <name type="scientific">Trichuris suis</name>
    <name type="common">pig whipworm</name>
    <dbReference type="NCBI Taxonomy" id="68888"/>
    <lineage>
        <taxon>Eukaryota</taxon>
        <taxon>Metazoa</taxon>
        <taxon>Ecdysozoa</taxon>
        <taxon>Nematoda</taxon>
        <taxon>Enoplea</taxon>
        <taxon>Dorylaimia</taxon>
        <taxon>Trichinellida</taxon>
        <taxon>Trichuridae</taxon>
        <taxon>Trichuris</taxon>
    </lineage>
</organism>
<keyword evidence="3" id="KW-1185">Reference proteome</keyword>
<protein>
    <submittedName>
        <fullName evidence="2">Uncharacterized protein</fullName>
    </submittedName>
</protein>
<evidence type="ECO:0000313" key="1">
    <source>
        <dbReference type="EMBL" id="KFD48529.1"/>
    </source>
</evidence>
<dbReference type="EMBL" id="KL367653">
    <property type="protein sequence ID" value="KFD60700.1"/>
    <property type="molecule type" value="Genomic_DNA"/>
</dbReference>
<accession>A0A085MU04</accession>
<name>A0A085MU04_9BILA</name>
<dbReference type="Proteomes" id="UP000030758">
    <property type="component" value="Unassembled WGS sequence"/>
</dbReference>
<gene>
    <name evidence="1" type="ORF">M513_10606</name>
    <name evidence="2" type="ORF">M514_10606</name>
</gene>
<dbReference type="EMBL" id="KL363291">
    <property type="protein sequence ID" value="KFD48529.1"/>
    <property type="molecule type" value="Genomic_DNA"/>
</dbReference>
<dbReference type="Proteomes" id="UP000030764">
    <property type="component" value="Unassembled WGS sequence"/>
</dbReference>
<proteinExistence type="predicted"/>
<evidence type="ECO:0000313" key="3">
    <source>
        <dbReference type="Proteomes" id="UP000030764"/>
    </source>
</evidence>
<reference evidence="2 3" key="1">
    <citation type="journal article" date="2014" name="Nat. Genet.">
        <title>Genome and transcriptome of the porcine whipworm Trichuris suis.</title>
        <authorList>
            <person name="Jex A.R."/>
            <person name="Nejsum P."/>
            <person name="Schwarz E.M."/>
            <person name="Hu L."/>
            <person name="Young N.D."/>
            <person name="Hall R.S."/>
            <person name="Korhonen P.K."/>
            <person name="Liao S."/>
            <person name="Thamsborg S."/>
            <person name="Xia J."/>
            <person name="Xu P."/>
            <person name="Wang S."/>
            <person name="Scheerlinck J.P."/>
            <person name="Hofmann A."/>
            <person name="Sternberg P.W."/>
            <person name="Wang J."/>
            <person name="Gasser R.B."/>
        </authorList>
    </citation>
    <scope>NUCLEOTIDE SEQUENCE [LARGE SCALE GENOMIC DNA]</scope>
    <source>
        <strain evidence="2">DCEP-RM93F</strain>
        <strain evidence="1">DCEP-RM93M</strain>
    </source>
</reference>